<dbReference type="InterPro" id="IPR020904">
    <property type="entry name" value="Sc_DH/Rdtase_CS"/>
</dbReference>
<dbReference type="NCBIfam" id="NF006070">
    <property type="entry name" value="PRK08213.1"/>
    <property type="match status" value="1"/>
</dbReference>
<proteinExistence type="inferred from homology"/>
<dbReference type="FunFam" id="3.40.50.720:FF:000240">
    <property type="entry name" value="SDR family oxidoreductase"/>
    <property type="match status" value="1"/>
</dbReference>
<accession>A0A8E2LD53</accession>
<dbReference type="InterPro" id="IPR057326">
    <property type="entry name" value="KR_dom"/>
</dbReference>
<dbReference type="Proteomes" id="UP000189761">
    <property type="component" value="Unassembled WGS sequence"/>
</dbReference>
<dbReference type="PANTHER" id="PTHR43618">
    <property type="entry name" value="7-ALPHA-HYDROXYSTEROID DEHYDROGENASE"/>
    <property type="match status" value="1"/>
</dbReference>
<dbReference type="PANTHER" id="PTHR43618:SF8">
    <property type="entry name" value="7ALPHA-HYDROXYSTEROID DEHYDROGENASE"/>
    <property type="match status" value="1"/>
</dbReference>
<dbReference type="SMART" id="SM00822">
    <property type="entry name" value="PKS_KR"/>
    <property type="match status" value="1"/>
</dbReference>
<dbReference type="GO" id="GO:0005975">
    <property type="term" value="P:carbohydrate metabolic process"/>
    <property type="evidence" value="ECO:0007669"/>
    <property type="project" value="UniProtKB-ARBA"/>
</dbReference>
<gene>
    <name evidence="5" type="ORF">BWZ43_18675</name>
</gene>
<dbReference type="Pfam" id="PF13561">
    <property type="entry name" value="adh_short_C2"/>
    <property type="match status" value="1"/>
</dbReference>
<evidence type="ECO:0000313" key="5">
    <source>
        <dbReference type="EMBL" id="OOP66878.1"/>
    </source>
</evidence>
<dbReference type="Gene3D" id="3.40.50.720">
    <property type="entry name" value="NAD(P)-binding Rossmann-like Domain"/>
    <property type="match status" value="1"/>
</dbReference>
<evidence type="ECO:0000259" key="4">
    <source>
        <dbReference type="SMART" id="SM00822"/>
    </source>
</evidence>
<dbReference type="PRINTS" id="PR00081">
    <property type="entry name" value="GDHRDH"/>
</dbReference>
<dbReference type="SUPFAM" id="SSF51735">
    <property type="entry name" value="NAD(P)-binding Rossmann-fold domains"/>
    <property type="match status" value="1"/>
</dbReference>
<evidence type="ECO:0000256" key="2">
    <source>
        <dbReference type="ARBA" id="ARBA00022857"/>
    </source>
</evidence>
<keyword evidence="6" id="KW-1185">Reference proteome</keyword>
<dbReference type="InterPro" id="IPR052178">
    <property type="entry name" value="Sec_Metab_Biosynth_SDR"/>
</dbReference>
<protein>
    <submittedName>
        <fullName evidence="5">Gluconate 5-dehydrogenase</fullName>
    </submittedName>
</protein>
<reference evidence="5 6" key="1">
    <citation type="submission" date="2017-01" db="EMBL/GenBank/DDBJ databases">
        <title>Draft genome sequence of Bacillus oleronius.</title>
        <authorList>
            <person name="Allam M."/>
        </authorList>
    </citation>
    <scope>NUCLEOTIDE SEQUENCE [LARGE SCALE GENOMIC DNA]</scope>
    <source>
        <strain evidence="5 6">DSM 9356</strain>
    </source>
</reference>
<dbReference type="AlphaFoldDB" id="A0A8E2LD53"/>
<dbReference type="GO" id="GO:0016616">
    <property type="term" value="F:oxidoreductase activity, acting on the CH-OH group of donors, NAD or NADP as acceptor"/>
    <property type="evidence" value="ECO:0007669"/>
    <property type="project" value="UniProtKB-ARBA"/>
</dbReference>
<dbReference type="InterPro" id="IPR002347">
    <property type="entry name" value="SDR_fam"/>
</dbReference>
<feature type="domain" description="Ketoreductase" evidence="4">
    <location>
        <begin position="12"/>
        <end position="181"/>
    </location>
</feature>
<comment type="similarity">
    <text evidence="1">Belongs to the short-chain dehydrogenases/reductases (SDR) family.</text>
</comment>
<keyword evidence="3" id="KW-0560">Oxidoreductase</keyword>
<dbReference type="PROSITE" id="PS00061">
    <property type="entry name" value="ADH_SHORT"/>
    <property type="match status" value="1"/>
</dbReference>
<evidence type="ECO:0000256" key="1">
    <source>
        <dbReference type="ARBA" id="ARBA00006484"/>
    </source>
</evidence>
<dbReference type="InterPro" id="IPR036291">
    <property type="entry name" value="NAD(P)-bd_dom_sf"/>
</dbReference>
<sequence length="257" mass="27380">MGVKELFDLSNKTAIVTGGGSGLGQQMAEALAEAGANIVICSRNLEVCKATSNALNQQGYHSIALQCDVTKQKDIDHVIEQTVNQFGSIDILINNSGTSWIAPVLDLPAEKWDKVMDVNLKGMFFFSQAAAKVMKDQQSGKIINISSVTGLYGTNPAFLDSIAYNTSKGAVITLTKELAVKLANSNIQVNAIAPGFFPTKITQALDKINKIILSKIPAQRFGNDTDLKGTALFLASHASDYLTGQCLIVDGGLTVNL</sequence>
<dbReference type="NCBIfam" id="NF005559">
    <property type="entry name" value="PRK07231.1"/>
    <property type="match status" value="1"/>
</dbReference>
<dbReference type="EMBL" id="MTLA01000253">
    <property type="protein sequence ID" value="OOP66878.1"/>
    <property type="molecule type" value="Genomic_DNA"/>
</dbReference>
<name>A0A8E2LD53_9BACI</name>
<organism evidence="5 6">
    <name type="scientific">Heyndrickxia oleronia</name>
    <dbReference type="NCBI Taxonomy" id="38875"/>
    <lineage>
        <taxon>Bacteria</taxon>
        <taxon>Bacillati</taxon>
        <taxon>Bacillota</taxon>
        <taxon>Bacilli</taxon>
        <taxon>Bacillales</taxon>
        <taxon>Bacillaceae</taxon>
        <taxon>Heyndrickxia</taxon>
    </lineage>
</organism>
<evidence type="ECO:0000256" key="3">
    <source>
        <dbReference type="ARBA" id="ARBA00023002"/>
    </source>
</evidence>
<comment type="caution">
    <text evidence="5">The sequence shown here is derived from an EMBL/GenBank/DDBJ whole genome shotgun (WGS) entry which is preliminary data.</text>
</comment>
<keyword evidence="2" id="KW-0521">NADP</keyword>
<dbReference type="RefSeq" id="WP_078110923.1">
    <property type="nucleotide sequence ID" value="NZ_CP065424.1"/>
</dbReference>
<dbReference type="PRINTS" id="PR00080">
    <property type="entry name" value="SDRFAMILY"/>
</dbReference>
<evidence type="ECO:0000313" key="6">
    <source>
        <dbReference type="Proteomes" id="UP000189761"/>
    </source>
</evidence>